<proteinExistence type="inferred from homology"/>
<comment type="cofactor">
    <cofactor evidence="1">
        <name>FMN</name>
        <dbReference type="ChEBI" id="CHEBI:58210"/>
    </cofactor>
</comment>
<keyword evidence="4" id="KW-0285">Flavoprotein</keyword>
<comment type="caution">
    <text evidence="12">The sequence shown here is derived from an EMBL/GenBank/DDBJ whole genome shotgun (WGS) entry which is preliminary data.</text>
</comment>
<keyword evidence="6" id="KW-0547">Nucleotide-binding</keyword>
<dbReference type="InterPro" id="IPR004136">
    <property type="entry name" value="NMO"/>
</dbReference>
<evidence type="ECO:0000256" key="6">
    <source>
        <dbReference type="ARBA" id="ARBA00022741"/>
    </source>
</evidence>
<dbReference type="PANTHER" id="PTHR42747">
    <property type="entry name" value="NITRONATE MONOOXYGENASE-RELATED"/>
    <property type="match status" value="1"/>
</dbReference>
<dbReference type="GO" id="GO:0000166">
    <property type="term" value="F:nucleotide binding"/>
    <property type="evidence" value="ECO:0007669"/>
    <property type="project" value="UniProtKB-KW"/>
</dbReference>
<dbReference type="Pfam" id="PF03060">
    <property type="entry name" value="NMO"/>
    <property type="match status" value="1"/>
</dbReference>
<dbReference type="FunFam" id="3.20.20.70:FF:000154">
    <property type="entry name" value="Probable nitronate monooxygenase"/>
    <property type="match status" value="1"/>
</dbReference>
<dbReference type="OrthoDB" id="9778912at2"/>
<evidence type="ECO:0000256" key="4">
    <source>
        <dbReference type="ARBA" id="ARBA00022630"/>
    </source>
</evidence>
<keyword evidence="13" id="KW-1185">Reference proteome</keyword>
<evidence type="ECO:0000256" key="5">
    <source>
        <dbReference type="ARBA" id="ARBA00022643"/>
    </source>
</evidence>
<comment type="similarity">
    <text evidence="2">Belongs to the nitronate monooxygenase family. NMO class I subfamily.</text>
</comment>
<evidence type="ECO:0000256" key="10">
    <source>
        <dbReference type="ARBA" id="ARBA00049401"/>
    </source>
</evidence>
<sequence>MHRLRQRLGIEFPLLQAPMAGVQGHRLAAAVSHAGGLGALPCAMLSADALRAEVQALRVHDKGPYNLNFFCHPPPPAQPARLQAWREYLRDDYRALDLDPGQIVTQSERRPFDADTAGVLETLQPPVISFHFGLPAPDLLARLRHWPCTIIASATTVDEACWLQQRGVDAIIAQGAEAGGHRGMFLTDEVSTQMGLFALLPQICAAVDVPVIAAGGIADADGVAAAIALGAAGVQVGTAYLLCPEADTSELHRQALASDAARQTAISNVFTGRPARGIVNHAMRAWGPLNPAVPDFPLAAAVSAPLRQAAEARGSSDYSAHWAGESAARCRPIPAAILTRELARGFPD</sequence>
<dbReference type="SUPFAM" id="SSF51412">
    <property type="entry name" value="Inosine monophosphate dehydrogenase (IMPDH)"/>
    <property type="match status" value="1"/>
</dbReference>
<reference evidence="12 13" key="1">
    <citation type="submission" date="2015-05" db="EMBL/GenBank/DDBJ databases">
        <title>Genome sequencing and analysis of members of genus Stenotrophomonas.</title>
        <authorList>
            <person name="Patil P.P."/>
            <person name="Midha S."/>
            <person name="Patil P.B."/>
        </authorList>
    </citation>
    <scope>NUCLEOTIDE SEQUENCE [LARGE SCALE GENOMIC DNA]</scope>
    <source>
        <strain evidence="12 13">DSM 21858</strain>
    </source>
</reference>
<comment type="catalytic activity">
    <reaction evidence="10">
        <text>3 propionate 3-nitronate + 3 O2 + H2O = 3 3-oxopropanoate + 2 nitrate + nitrite + H2O2 + 3 H(+)</text>
        <dbReference type="Rhea" id="RHEA:57332"/>
        <dbReference type="ChEBI" id="CHEBI:15377"/>
        <dbReference type="ChEBI" id="CHEBI:15378"/>
        <dbReference type="ChEBI" id="CHEBI:15379"/>
        <dbReference type="ChEBI" id="CHEBI:16240"/>
        <dbReference type="ChEBI" id="CHEBI:16301"/>
        <dbReference type="ChEBI" id="CHEBI:17632"/>
        <dbReference type="ChEBI" id="CHEBI:33190"/>
        <dbReference type="ChEBI" id="CHEBI:136067"/>
    </reaction>
</comment>
<evidence type="ECO:0000256" key="7">
    <source>
        <dbReference type="ARBA" id="ARBA00023002"/>
    </source>
</evidence>
<evidence type="ECO:0000256" key="11">
    <source>
        <dbReference type="ARBA" id="ARBA00067136"/>
    </source>
</evidence>
<evidence type="ECO:0000313" key="13">
    <source>
        <dbReference type="Proteomes" id="UP000052052"/>
    </source>
</evidence>
<evidence type="ECO:0000313" key="12">
    <source>
        <dbReference type="EMBL" id="KRG68107.1"/>
    </source>
</evidence>
<evidence type="ECO:0000256" key="2">
    <source>
        <dbReference type="ARBA" id="ARBA00009881"/>
    </source>
</evidence>
<evidence type="ECO:0000256" key="3">
    <source>
        <dbReference type="ARBA" id="ARBA00022575"/>
    </source>
</evidence>
<keyword evidence="3" id="KW-0216">Detoxification</keyword>
<dbReference type="GO" id="GO:0051213">
    <property type="term" value="F:dioxygenase activity"/>
    <property type="evidence" value="ECO:0007669"/>
    <property type="project" value="UniProtKB-KW"/>
</dbReference>
<keyword evidence="5" id="KW-0288">FMN</keyword>
<protein>
    <recommendedName>
        <fullName evidence="11">Nitronate monooxygenase</fullName>
    </recommendedName>
    <alternativeName>
        <fullName evidence="9">Propionate 3-nitronate monooxygenase</fullName>
    </alternativeName>
</protein>
<evidence type="ECO:0000256" key="1">
    <source>
        <dbReference type="ARBA" id="ARBA00001917"/>
    </source>
</evidence>
<dbReference type="Proteomes" id="UP000052052">
    <property type="component" value="Unassembled WGS sequence"/>
</dbReference>
<dbReference type="GO" id="GO:0018580">
    <property type="term" value="F:nitronate monooxygenase activity"/>
    <property type="evidence" value="ECO:0007669"/>
    <property type="project" value="InterPro"/>
</dbReference>
<evidence type="ECO:0000256" key="9">
    <source>
        <dbReference type="ARBA" id="ARBA00031155"/>
    </source>
</evidence>
<dbReference type="AlphaFoldDB" id="A0A0R0CFP7"/>
<organism evidence="12 13">
    <name type="scientific">Pseudoxanthomonas dokdonensis</name>
    <dbReference type="NCBI Taxonomy" id="344882"/>
    <lineage>
        <taxon>Bacteria</taxon>
        <taxon>Pseudomonadati</taxon>
        <taxon>Pseudomonadota</taxon>
        <taxon>Gammaproteobacteria</taxon>
        <taxon>Lysobacterales</taxon>
        <taxon>Lysobacteraceae</taxon>
        <taxon>Pseudoxanthomonas</taxon>
    </lineage>
</organism>
<keyword evidence="12" id="KW-0223">Dioxygenase</keyword>
<keyword evidence="8" id="KW-0503">Monooxygenase</keyword>
<keyword evidence="7" id="KW-0560">Oxidoreductase</keyword>
<dbReference type="Gene3D" id="3.20.20.70">
    <property type="entry name" value="Aldolase class I"/>
    <property type="match status" value="1"/>
</dbReference>
<dbReference type="PANTHER" id="PTHR42747:SF3">
    <property type="entry name" value="NITRONATE MONOOXYGENASE-RELATED"/>
    <property type="match status" value="1"/>
</dbReference>
<dbReference type="CDD" id="cd04730">
    <property type="entry name" value="NPD_like"/>
    <property type="match status" value="1"/>
</dbReference>
<dbReference type="InterPro" id="IPR013785">
    <property type="entry name" value="Aldolase_TIM"/>
</dbReference>
<name>A0A0R0CFP7_9GAMM</name>
<accession>A0A0R0CFP7</accession>
<dbReference type="GO" id="GO:0009636">
    <property type="term" value="P:response to toxic substance"/>
    <property type="evidence" value="ECO:0007669"/>
    <property type="project" value="UniProtKB-KW"/>
</dbReference>
<dbReference type="STRING" id="344882.ABB29_15105"/>
<dbReference type="EMBL" id="LDJL01000017">
    <property type="protein sequence ID" value="KRG68107.1"/>
    <property type="molecule type" value="Genomic_DNA"/>
</dbReference>
<dbReference type="PATRIC" id="fig|344882.3.peg.1403"/>
<gene>
    <name evidence="12" type="ORF">ABB29_15105</name>
</gene>
<evidence type="ECO:0000256" key="8">
    <source>
        <dbReference type="ARBA" id="ARBA00023033"/>
    </source>
</evidence>